<proteinExistence type="predicted"/>
<organism evidence="1 2">
    <name type="scientific">Heyndrickxia shackletonii</name>
    <dbReference type="NCBI Taxonomy" id="157838"/>
    <lineage>
        <taxon>Bacteria</taxon>
        <taxon>Bacillati</taxon>
        <taxon>Bacillota</taxon>
        <taxon>Bacilli</taxon>
        <taxon>Bacillales</taxon>
        <taxon>Bacillaceae</taxon>
        <taxon>Heyndrickxia</taxon>
    </lineage>
</organism>
<evidence type="ECO:0000313" key="2">
    <source>
        <dbReference type="Proteomes" id="UP000051888"/>
    </source>
</evidence>
<dbReference type="EMBL" id="LJJC01000004">
    <property type="protein sequence ID" value="KQL52456.1"/>
    <property type="molecule type" value="Genomic_DNA"/>
</dbReference>
<keyword evidence="2" id="KW-1185">Reference proteome</keyword>
<name>A0A0Q3TEC6_9BACI</name>
<dbReference type="RefSeq" id="WP_055738141.1">
    <property type="nucleotide sequence ID" value="NZ_JAAIWL010000007.1"/>
</dbReference>
<dbReference type="Proteomes" id="UP000051888">
    <property type="component" value="Unassembled WGS sequence"/>
</dbReference>
<reference evidence="1 2" key="1">
    <citation type="submission" date="2015-09" db="EMBL/GenBank/DDBJ databases">
        <title>Genome sequencing project for genomic taxonomy and phylogenomics of Bacillus-like bacteria.</title>
        <authorList>
            <person name="Liu B."/>
            <person name="Wang J."/>
            <person name="Zhu Y."/>
            <person name="Liu G."/>
            <person name="Chen Q."/>
            <person name="Chen Z."/>
            <person name="Lan J."/>
            <person name="Che J."/>
            <person name="Ge C."/>
            <person name="Shi H."/>
            <person name="Pan Z."/>
            <person name="Liu X."/>
        </authorList>
    </citation>
    <scope>NUCLEOTIDE SEQUENCE [LARGE SCALE GENOMIC DNA]</scope>
    <source>
        <strain evidence="1 2">LMG 18435</strain>
    </source>
</reference>
<evidence type="ECO:0000313" key="1">
    <source>
        <dbReference type="EMBL" id="KQL52456.1"/>
    </source>
</evidence>
<dbReference type="OrthoDB" id="2939697at2"/>
<dbReference type="PATRIC" id="fig|157838.3.peg.472"/>
<dbReference type="AlphaFoldDB" id="A0A0Q3TEC6"/>
<gene>
    <name evidence="1" type="ORF">AN964_02130</name>
</gene>
<accession>A0A0Q3TEC6</accession>
<protein>
    <submittedName>
        <fullName evidence="1">Uncharacterized protein</fullName>
    </submittedName>
</protein>
<sequence length="150" mass="17404">MEQLSIRFQEILSHGHFIKGDYYLVCHGYKQANQVVKIQTYFSLSHALQSTSHHDSDSTSILHITPLREWTTLKIQAIVSDRYLNFYMYIDLKKNNISIEVFQDSNGKISNAIVAKIISCFGIKQGSKVLYFKDLHRIKTRNKHISDILN</sequence>
<comment type="caution">
    <text evidence="1">The sequence shown here is derived from an EMBL/GenBank/DDBJ whole genome shotgun (WGS) entry which is preliminary data.</text>
</comment>